<reference evidence="1 3" key="1">
    <citation type="submission" date="2019-04" db="EMBL/GenBank/DDBJ databases">
        <title>An improved genome assembly and genetic linkage map for asparagus bean, Vigna unguiculata ssp. sesquipedialis.</title>
        <authorList>
            <person name="Xia Q."/>
            <person name="Zhang R."/>
            <person name="Dong Y."/>
        </authorList>
    </citation>
    <scope>NUCLEOTIDE SEQUENCE [LARGE SCALE GENOMIC DNA]</scope>
    <source>
        <tissue evidence="1">Leaf</tissue>
    </source>
</reference>
<dbReference type="Proteomes" id="UP000501690">
    <property type="component" value="Linkage Group LG9"/>
</dbReference>
<evidence type="ECO:0000313" key="1">
    <source>
        <dbReference type="EMBL" id="QCE05552.1"/>
    </source>
</evidence>
<organism evidence="1 3">
    <name type="scientific">Vigna unguiculata</name>
    <name type="common">Cowpea</name>
    <dbReference type="NCBI Taxonomy" id="3917"/>
    <lineage>
        <taxon>Eukaryota</taxon>
        <taxon>Viridiplantae</taxon>
        <taxon>Streptophyta</taxon>
        <taxon>Embryophyta</taxon>
        <taxon>Tracheophyta</taxon>
        <taxon>Spermatophyta</taxon>
        <taxon>Magnoliopsida</taxon>
        <taxon>eudicotyledons</taxon>
        <taxon>Gunneridae</taxon>
        <taxon>Pentapetalae</taxon>
        <taxon>rosids</taxon>
        <taxon>fabids</taxon>
        <taxon>Fabales</taxon>
        <taxon>Fabaceae</taxon>
        <taxon>Papilionoideae</taxon>
        <taxon>50 kb inversion clade</taxon>
        <taxon>NPAAA clade</taxon>
        <taxon>indigoferoid/millettioid clade</taxon>
        <taxon>Phaseoleae</taxon>
        <taxon>Vigna</taxon>
    </lineage>
</organism>
<proteinExistence type="predicted"/>
<dbReference type="EMBL" id="CP039353">
    <property type="protein sequence ID" value="QCE05554.1"/>
    <property type="molecule type" value="Genomic_DNA"/>
</dbReference>
<protein>
    <submittedName>
        <fullName evidence="1">Uncharacterized protein</fullName>
    </submittedName>
</protein>
<dbReference type="AlphaFoldDB" id="A0A4D6MY18"/>
<name>A0A4D6MY18_VIGUN</name>
<keyword evidence="3" id="KW-1185">Reference proteome</keyword>
<gene>
    <name evidence="1" type="ORF">DEO72_LG9g556</name>
    <name evidence="2" type="ORF">DEO72_LG9g558</name>
</gene>
<accession>A0A4D6MY18</accession>
<evidence type="ECO:0000313" key="2">
    <source>
        <dbReference type="EMBL" id="QCE05554.1"/>
    </source>
</evidence>
<sequence length="71" mass="7709">MFQLIPGVVVPLSSDRFAFGAQYRGEKASPERDLVKPPLSRVSPGREFAVSVRTASHLSEFAKACSVFLAV</sequence>
<evidence type="ECO:0000313" key="3">
    <source>
        <dbReference type="Proteomes" id="UP000501690"/>
    </source>
</evidence>
<dbReference type="EMBL" id="CP039353">
    <property type="protein sequence ID" value="QCE05552.1"/>
    <property type="molecule type" value="Genomic_DNA"/>
</dbReference>